<dbReference type="PANTHER" id="PTHR36170">
    <property type="entry name" value="CENTROSOMAL PROTEIN OF 89 KDA"/>
    <property type="match status" value="1"/>
</dbReference>
<evidence type="ECO:0000256" key="1">
    <source>
        <dbReference type="SAM" id="MobiDB-lite"/>
    </source>
</evidence>
<feature type="region of interest" description="Disordered" evidence="1">
    <location>
        <begin position="65"/>
        <end position="130"/>
    </location>
</feature>
<feature type="non-terminal residue" evidence="2">
    <location>
        <position position="206"/>
    </location>
</feature>
<feature type="region of interest" description="Disordered" evidence="1">
    <location>
        <begin position="20"/>
        <end position="53"/>
    </location>
</feature>
<evidence type="ECO:0000313" key="3">
    <source>
        <dbReference type="Proteomes" id="UP001345963"/>
    </source>
</evidence>
<feature type="region of interest" description="Disordered" evidence="1">
    <location>
        <begin position="149"/>
        <end position="206"/>
    </location>
</feature>
<dbReference type="EMBL" id="JAHUTI010062225">
    <property type="protein sequence ID" value="MED6252698.1"/>
    <property type="molecule type" value="Genomic_DNA"/>
</dbReference>
<dbReference type="InterPro" id="IPR033545">
    <property type="entry name" value="CEP89"/>
</dbReference>
<feature type="compositionally biased region" description="Pro residues" evidence="1">
    <location>
        <begin position="35"/>
        <end position="44"/>
    </location>
</feature>
<protein>
    <submittedName>
        <fullName evidence="2">Uncharacterized protein</fullName>
    </submittedName>
</protein>
<name>A0ABU7BQS2_9TELE</name>
<dbReference type="Proteomes" id="UP001345963">
    <property type="component" value="Unassembled WGS sequence"/>
</dbReference>
<comment type="caution">
    <text evidence="2">The sequence shown here is derived from an EMBL/GenBank/DDBJ whole genome shotgun (WGS) entry which is preliminary data.</text>
</comment>
<feature type="compositionally biased region" description="Basic and acidic residues" evidence="1">
    <location>
        <begin position="188"/>
        <end position="206"/>
    </location>
</feature>
<organism evidence="2 3">
    <name type="scientific">Ataeniobius toweri</name>
    <dbReference type="NCBI Taxonomy" id="208326"/>
    <lineage>
        <taxon>Eukaryota</taxon>
        <taxon>Metazoa</taxon>
        <taxon>Chordata</taxon>
        <taxon>Craniata</taxon>
        <taxon>Vertebrata</taxon>
        <taxon>Euteleostomi</taxon>
        <taxon>Actinopterygii</taxon>
        <taxon>Neopterygii</taxon>
        <taxon>Teleostei</taxon>
        <taxon>Neoteleostei</taxon>
        <taxon>Acanthomorphata</taxon>
        <taxon>Ovalentaria</taxon>
        <taxon>Atherinomorphae</taxon>
        <taxon>Cyprinodontiformes</taxon>
        <taxon>Goodeidae</taxon>
        <taxon>Ataeniobius</taxon>
    </lineage>
</organism>
<accession>A0ABU7BQS2</accession>
<keyword evidence="3" id="KW-1185">Reference proteome</keyword>
<feature type="compositionally biased region" description="Acidic residues" evidence="1">
    <location>
        <begin position="115"/>
        <end position="130"/>
    </location>
</feature>
<sequence length="206" mass="22995">MMKFNFRREKNTEFKHIAHGLIPSASIAPKAAVPRTPPPQSPDPSPERHRSALAAAILSSSLTGQTWAIPPARPRSFSETDRSESFISEPNLRDRWSQDLAGRPHLSSPDHSEGELEDGEEEVDNQDDMEEHVYQTLDRQEDFRVSKTSCDLPLEAKSSTPLAAQMSGRRVPSPDLTEESSGLSPEATGKREPLRKSPENQKEDMR</sequence>
<dbReference type="PANTHER" id="PTHR36170:SF1">
    <property type="entry name" value="CENTROSOMAL PROTEIN OF 89 KDA"/>
    <property type="match status" value="1"/>
</dbReference>
<proteinExistence type="predicted"/>
<evidence type="ECO:0000313" key="2">
    <source>
        <dbReference type="EMBL" id="MED6252698.1"/>
    </source>
</evidence>
<reference evidence="2 3" key="1">
    <citation type="submission" date="2021-07" db="EMBL/GenBank/DDBJ databases">
        <authorList>
            <person name="Palmer J.M."/>
        </authorList>
    </citation>
    <scope>NUCLEOTIDE SEQUENCE [LARGE SCALE GENOMIC DNA]</scope>
    <source>
        <strain evidence="2 3">AT_MEX2019</strain>
        <tissue evidence="2">Muscle</tissue>
    </source>
</reference>
<gene>
    <name evidence="2" type="ORF">ATANTOWER_015549</name>
</gene>